<keyword evidence="5 19" id="KW-0808">Transferase</keyword>
<organism evidence="21 22">
    <name type="scientific">Lysinibacillus odysseyi 34hs-1 = NBRC 100172</name>
    <dbReference type="NCBI Taxonomy" id="1220589"/>
    <lineage>
        <taxon>Bacteria</taxon>
        <taxon>Bacillati</taxon>
        <taxon>Bacillota</taxon>
        <taxon>Bacilli</taxon>
        <taxon>Bacillales</taxon>
        <taxon>Bacillaceae</taxon>
        <taxon>Lysinibacillus</taxon>
    </lineage>
</organism>
<dbReference type="InterPro" id="IPR003720">
    <property type="entry name" value="tRNA_STrfase"/>
</dbReference>
<dbReference type="GO" id="GO:0140741">
    <property type="term" value="F:tRNA-uracil-4 sulfurtransferase activity"/>
    <property type="evidence" value="ECO:0007669"/>
    <property type="project" value="UniProtKB-EC"/>
</dbReference>
<proteinExistence type="inferred from homology"/>
<evidence type="ECO:0000256" key="2">
    <source>
        <dbReference type="ARBA" id="ARBA00004948"/>
    </source>
</evidence>
<evidence type="ECO:0000256" key="17">
    <source>
        <dbReference type="ARBA" id="ARBA00077849"/>
    </source>
</evidence>
<dbReference type="InterPro" id="IPR004114">
    <property type="entry name" value="THUMP_dom"/>
</dbReference>
<dbReference type="InterPro" id="IPR049962">
    <property type="entry name" value="THUMP_ThiI"/>
</dbReference>
<dbReference type="AlphaFoldDB" id="A0A0A3IER2"/>
<evidence type="ECO:0000256" key="16">
    <source>
        <dbReference type="ARBA" id="ARBA00075337"/>
    </source>
</evidence>
<dbReference type="FunFam" id="3.40.50.620:FF:000053">
    <property type="entry name" value="Probable tRNA sulfurtransferase"/>
    <property type="match status" value="1"/>
</dbReference>
<feature type="binding site" evidence="19">
    <location>
        <position position="266"/>
    </location>
    <ligand>
        <name>ATP</name>
        <dbReference type="ChEBI" id="CHEBI:30616"/>
    </ligand>
</feature>
<dbReference type="EC" id="2.8.1.4" evidence="14 19"/>
<dbReference type="GO" id="GO:0005829">
    <property type="term" value="C:cytosol"/>
    <property type="evidence" value="ECO:0007669"/>
    <property type="project" value="TreeGrafter"/>
</dbReference>
<dbReference type="Gene3D" id="3.30.2130.30">
    <property type="match status" value="1"/>
</dbReference>
<comment type="catalytic activity">
    <reaction evidence="10 19">
        <text>[ThiI sulfur-carrier protein]-S-sulfanyl-L-cysteine + a uridine in tRNA + 2 reduced [2Fe-2S]-[ferredoxin] + ATP + H(+) = [ThiI sulfur-carrier protein]-L-cysteine + a 4-thiouridine in tRNA + 2 oxidized [2Fe-2S]-[ferredoxin] + AMP + diphosphate</text>
        <dbReference type="Rhea" id="RHEA:24176"/>
        <dbReference type="Rhea" id="RHEA-COMP:10000"/>
        <dbReference type="Rhea" id="RHEA-COMP:10001"/>
        <dbReference type="Rhea" id="RHEA-COMP:13337"/>
        <dbReference type="Rhea" id="RHEA-COMP:13338"/>
        <dbReference type="Rhea" id="RHEA-COMP:13339"/>
        <dbReference type="Rhea" id="RHEA-COMP:13340"/>
        <dbReference type="ChEBI" id="CHEBI:15378"/>
        <dbReference type="ChEBI" id="CHEBI:29950"/>
        <dbReference type="ChEBI" id="CHEBI:30616"/>
        <dbReference type="ChEBI" id="CHEBI:33019"/>
        <dbReference type="ChEBI" id="CHEBI:33737"/>
        <dbReference type="ChEBI" id="CHEBI:33738"/>
        <dbReference type="ChEBI" id="CHEBI:61963"/>
        <dbReference type="ChEBI" id="CHEBI:65315"/>
        <dbReference type="ChEBI" id="CHEBI:136798"/>
        <dbReference type="ChEBI" id="CHEBI:456215"/>
        <dbReference type="EC" id="2.8.1.4"/>
    </reaction>
</comment>
<comment type="pathway">
    <text evidence="2 19">Cofactor biosynthesis; thiamine diphosphate biosynthesis.</text>
</comment>
<evidence type="ECO:0000256" key="4">
    <source>
        <dbReference type="ARBA" id="ARBA00022555"/>
    </source>
</evidence>
<feature type="binding site" evidence="19">
    <location>
        <begin position="209"/>
        <end position="210"/>
    </location>
    <ligand>
        <name>ATP</name>
        <dbReference type="ChEBI" id="CHEBI:30616"/>
    </ligand>
</feature>
<evidence type="ECO:0000256" key="12">
    <source>
        <dbReference type="ARBA" id="ARBA00058382"/>
    </source>
</evidence>
<dbReference type="GO" id="GO:0004810">
    <property type="term" value="F:CCA tRNA nucleotidyltransferase activity"/>
    <property type="evidence" value="ECO:0007669"/>
    <property type="project" value="InterPro"/>
</dbReference>
<dbReference type="CDD" id="cd11716">
    <property type="entry name" value="THUMP_ThiI"/>
    <property type="match status" value="1"/>
</dbReference>
<dbReference type="GO" id="GO:0009228">
    <property type="term" value="P:thiamine biosynthetic process"/>
    <property type="evidence" value="ECO:0007669"/>
    <property type="project" value="UniProtKB-KW"/>
</dbReference>
<dbReference type="Gene3D" id="3.40.50.620">
    <property type="entry name" value="HUPs"/>
    <property type="match status" value="1"/>
</dbReference>
<dbReference type="NCBIfam" id="TIGR00342">
    <property type="entry name" value="tRNA uracil 4-sulfurtransferase ThiI"/>
    <property type="match status" value="1"/>
</dbReference>
<comment type="function">
    <text evidence="12 19">Catalyzes the ATP-dependent transfer of a sulfur to tRNA to produce 4-thiouridine in position 8 of tRNAs, which functions as a near-UV photosensor. Also catalyzes the transfer of sulfur to the sulfur carrier protein ThiS, forming ThiS-thiocarboxylate. This is a step in the synthesis of thiazole, in the thiamine biosynthesis pathway. The sulfur is donated as persulfide by IscS.</text>
</comment>
<dbReference type="InterPro" id="IPR054173">
    <property type="entry name" value="ThiI_fer"/>
</dbReference>
<keyword evidence="4 19" id="KW-0820">tRNA-binding</keyword>
<dbReference type="Pfam" id="PF22025">
    <property type="entry name" value="ThiI_fer"/>
    <property type="match status" value="1"/>
</dbReference>
<dbReference type="GO" id="GO:0052837">
    <property type="term" value="P:thiazole biosynthetic process"/>
    <property type="evidence" value="ECO:0007669"/>
    <property type="project" value="TreeGrafter"/>
</dbReference>
<name>A0A0A3IER2_9BACI</name>
<dbReference type="PANTHER" id="PTHR43209">
    <property type="entry name" value="TRNA SULFURTRANSFERASE"/>
    <property type="match status" value="1"/>
</dbReference>
<keyword evidence="3 19" id="KW-0963">Cytoplasm</keyword>
<evidence type="ECO:0000313" key="22">
    <source>
        <dbReference type="Proteomes" id="UP000030437"/>
    </source>
</evidence>
<accession>A0A0A3IER2</accession>
<evidence type="ECO:0000256" key="13">
    <source>
        <dbReference type="ARBA" id="ARBA00061472"/>
    </source>
</evidence>
<comment type="catalytic activity">
    <reaction evidence="11 19">
        <text>[ThiS sulfur-carrier protein]-C-terminal Gly-Gly-AMP + S-sulfanyl-L-cysteinyl-[cysteine desulfurase] + AH2 = [ThiS sulfur-carrier protein]-C-terminal-Gly-aminoethanethioate + L-cysteinyl-[cysteine desulfurase] + A + AMP + 2 H(+)</text>
        <dbReference type="Rhea" id="RHEA:43340"/>
        <dbReference type="Rhea" id="RHEA-COMP:12157"/>
        <dbReference type="Rhea" id="RHEA-COMP:12158"/>
        <dbReference type="Rhea" id="RHEA-COMP:12910"/>
        <dbReference type="Rhea" id="RHEA-COMP:19908"/>
        <dbReference type="ChEBI" id="CHEBI:13193"/>
        <dbReference type="ChEBI" id="CHEBI:15378"/>
        <dbReference type="ChEBI" id="CHEBI:17499"/>
        <dbReference type="ChEBI" id="CHEBI:29950"/>
        <dbReference type="ChEBI" id="CHEBI:61963"/>
        <dbReference type="ChEBI" id="CHEBI:90618"/>
        <dbReference type="ChEBI" id="CHEBI:232372"/>
        <dbReference type="ChEBI" id="CHEBI:456215"/>
    </reaction>
</comment>
<comment type="caution">
    <text evidence="21">The sequence shown here is derived from an EMBL/GenBank/DDBJ whole genome shotgun (WGS) entry which is preliminary data.</text>
</comment>
<evidence type="ECO:0000256" key="5">
    <source>
        <dbReference type="ARBA" id="ARBA00022679"/>
    </source>
</evidence>
<dbReference type="InterPro" id="IPR049961">
    <property type="entry name" value="ThiI_N"/>
</dbReference>
<dbReference type="Pfam" id="PF02568">
    <property type="entry name" value="ThiI"/>
    <property type="match status" value="1"/>
</dbReference>
<feature type="binding site" evidence="19">
    <location>
        <begin position="184"/>
        <end position="185"/>
    </location>
    <ligand>
        <name>ATP</name>
        <dbReference type="ChEBI" id="CHEBI:30616"/>
    </ligand>
</feature>
<protein>
    <recommendedName>
        <fullName evidence="15 19">Probable tRNA sulfurtransferase</fullName>
        <ecNumber evidence="14 19">2.8.1.4</ecNumber>
    </recommendedName>
    <alternativeName>
        <fullName evidence="16 19">Sulfur carrier protein ThiS sulfurtransferase</fullName>
    </alternativeName>
    <alternativeName>
        <fullName evidence="17 19">Thiamine biosynthesis protein ThiI</fullName>
    </alternativeName>
    <alternativeName>
        <fullName evidence="18 19">tRNA 4-thiouridine synthase</fullName>
    </alternativeName>
</protein>
<feature type="domain" description="THUMP" evidence="20">
    <location>
        <begin position="61"/>
        <end position="166"/>
    </location>
</feature>
<dbReference type="SMART" id="SM00981">
    <property type="entry name" value="THUMP"/>
    <property type="match status" value="1"/>
</dbReference>
<evidence type="ECO:0000256" key="11">
    <source>
        <dbReference type="ARBA" id="ARBA00052330"/>
    </source>
</evidence>
<dbReference type="STRING" id="1220589.CD32_15365"/>
<dbReference type="HAMAP" id="MF_00021">
    <property type="entry name" value="ThiI"/>
    <property type="match status" value="1"/>
</dbReference>
<evidence type="ECO:0000256" key="10">
    <source>
        <dbReference type="ARBA" id="ARBA00050570"/>
    </source>
</evidence>
<feature type="binding site" evidence="19">
    <location>
        <position position="288"/>
    </location>
    <ligand>
        <name>ATP</name>
        <dbReference type="ChEBI" id="CHEBI:30616"/>
    </ligand>
</feature>
<evidence type="ECO:0000256" key="14">
    <source>
        <dbReference type="ARBA" id="ARBA00066827"/>
    </source>
</evidence>
<dbReference type="UniPathway" id="UPA00060"/>
<dbReference type="PANTHER" id="PTHR43209:SF1">
    <property type="entry name" value="TRNA SULFURTRANSFERASE"/>
    <property type="match status" value="1"/>
</dbReference>
<dbReference type="SUPFAM" id="SSF143437">
    <property type="entry name" value="THUMP domain-like"/>
    <property type="match status" value="1"/>
</dbReference>
<dbReference type="CDD" id="cd01712">
    <property type="entry name" value="PPase_ThiI"/>
    <property type="match status" value="1"/>
</dbReference>
<dbReference type="GO" id="GO:0000049">
    <property type="term" value="F:tRNA binding"/>
    <property type="evidence" value="ECO:0007669"/>
    <property type="project" value="UniProtKB-UniRule"/>
</dbReference>
<keyword evidence="22" id="KW-1185">Reference proteome</keyword>
<evidence type="ECO:0000256" key="9">
    <source>
        <dbReference type="ARBA" id="ARBA00022977"/>
    </source>
</evidence>
<evidence type="ECO:0000256" key="6">
    <source>
        <dbReference type="ARBA" id="ARBA00022741"/>
    </source>
</evidence>
<keyword evidence="7 19" id="KW-0067">ATP-binding</keyword>
<gene>
    <name evidence="19" type="primary">thiI</name>
    <name evidence="21" type="ORF">CD32_15365</name>
</gene>
<dbReference type="GO" id="GO:0009229">
    <property type="term" value="P:thiamine diphosphate biosynthetic process"/>
    <property type="evidence" value="ECO:0007669"/>
    <property type="project" value="UniProtKB-UniRule"/>
</dbReference>
<evidence type="ECO:0000256" key="19">
    <source>
        <dbReference type="HAMAP-Rule" id="MF_00021"/>
    </source>
</evidence>
<evidence type="ECO:0000256" key="1">
    <source>
        <dbReference type="ARBA" id="ARBA00004496"/>
    </source>
</evidence>
<keyword evidence="8 19" id="KW-0694">RNA-binding</keyword>
<dbReference type="InterPro" id="IPR050102">
    <property type="entry name" value="tRNA_sulfurtransferase_ThiI"/>
</dbReference>
<dbReference type="PROSITE" id="PS51165">
    <property type="entry name" value="THUMP"/>
    <property type="match status" value="1"/>
</dbReference>
<evidence type="ECO:0000256" key="8">
    <source>
        <dbReference type="ARBA" id="ARBA00022884"/>
    </source>
</evidence>
<dbReference type="InterPro" id="IPR020536">
    <property type="entry name" value="ThiI_AANH"/>
</dbReference>
<dbReference type="GO" id="GO:0005524">
    <property type="term" value="F:ATP binding"/>
    <property type="evidence" value="ECO:0007669"/>
    <property type="project" value="UniProtKB-UniRule"/>
</dbReference>
<dbReference type="OrthoDB" id="9773948at2"/>
<keyword evidence="6 19" id="KW-0547">Nucleotide-binding</keyword>
<evidence type="ECO:0000259" key="20">
    <source>
        <dbReference type="PROSITE" id="PS51165"/>
    </source>
</evidence>
<keyword evidence="9 19" id="KW-0784">Thiamine biosynthesis</keyword>
<dbReference type="EMBL" id="JPVP01000058">
    <property type="protein sequence ID" value="KGR83224.1"/>
    <property type="molecule type" value="Genomic_DNA"/>
</dbReference>
<reference evidence="21 22" key="1">
    <citation type="submission" date="2014-02" db="EMBL/GenBank/DDBJ databases">
        <title>Draft genome sequence of Lysinibacillus odysseyi NBRC 100172.</title>
        <authorList>
            <person name="Zhang F."/>
            <person name="Wang G."/>
            <person name="Zhang L."/>
        </authorList>
    </citation>
    <scope>NUCLEOTIDE SEQUENCE [LARGE SCALE GENOMIC DNA]</scope>
    <source>
        <strain evidence="21 22">NBRC 100172</strain>
    </source>
</reference>
<dbReference type="RefSeq" id="WP_036156210.1">
    <property type="nucleotide sequence ID" value="NZ_AVCX01000003.1"/>
</dbReference>
<evidence type="ECO:0000256" key="3">
    <source>
        <dbReference type="ARBA" id="ARBA00022490"/>
    </source>
</evidence>
<dbReference type="eggNOG" id="COG0301">
    <property type="taxonomic scope" value="Bacteria"/>
</dbReference>
<dbReference type="InterPro" id="IPR014729">
    <property type="entry name" value="Rossmann-like_a/b/a_fold"/>
</dbReference>
<sequence length="402" mass="45933">MIWKEILIRYGELSTKGRNKNDFINRLRDNVRYSFNDLMPLKIRAERDRMFIEIENEEKMNILMERLPEVFGIQSFSPVASCEKDMEKIKALAIQIMELYQDQNITFKVEVRRTDKSFPLDSHAIQREIGGTVLRNYQNLSVNVKKPDVELRIEVRLDAVYMMAQVIQGAGGMPVGSNGKSLLMLSGGIDSPVAGYLMMKRGVRLEAIHFYSPPYTSQNSLQKVKDLANELTKFGAKIRLHIIPFTELQVLIKESVPENMTMTTTRRMMLRIADKVREEIGAMAIVTGESLGQVASQTLESLTAINAVTSTPILRPLIASDKLDIIEIAERIGTYETSIQPYEDCCTIFTPASPKTKPKLEKVMHYESFTEFDEYIERAVKNREVHILPEKKVQEDKFADLL</sequence>
<evidence type="ECO:0000256" key="15">
    <source>
        <dbReference type="ARBA" id="ARBA00071867"/>
    </source>
</evidence>
<dbReference type="SUPFAM" id="SSF52402">
    <property type="entry name" value="Adenine nucleotide alpha hydrolases-like"/>
    <property type="match status" value="1"/>
</dbReference>
<comment type="subcellular location">
    <subcellularLocation>
        <location evidence="1 19">Cytoplasm</location>
    </subcellularLocation>
</comment>
<evidence type="ECO:0000256" key="18">
    <source>
        <dbReference type="ARBA" id="ARBA00080570"/>
    </source>
</evidence>
<dbReference type="Pfam" id="PF02926">
    <property type="entry name" value="THUMP"/>
    <property type="match status" value="1"/>
</dbReference>
<dbReference type="GO" id="GO:0002937">
    <property type="term" value="P:tRNA 4-thiouridine biosynthesis"/>
    <property type="evidence" value="ECO:0007669"/>
    <property type="project" value="TreeGrafter"/>
</dbReference>
<dbReference type="Proteomes" id="UP000030437">
    <property type="component" value="Unassembled WGS sequence"/>
</dbReference>
<feature type="binding site" evidence="19">
    <location>
        <position position="297"/>
    </location>
    <ligand>
        <name>ATP</name>
        <dbReference type="ChEBI" id="CHEBI:30616"/>
    </ligand>
</feature>
<evidence type="ECO:0000313" key="21">
    <source>
        <dbReference type="EMBL" id="KGR83224.1"/>
    </source>
</evidence>
<evidence type="ECO:0000256" key="7">
    <source>
        <dbReference type="ARBA" id="ARBA00022840"/>
    </source>
</evidence>
<comment type="similarity">
    <text evidence="13 19">Belongs to the ThiI family.</text>
</comment>